<name>A0A1T4NA91_9PORP</name>
<feature type="domain" description="Secretion system C-terminal sorting" evidence="4">
    <location>
        <begin position="444"/>
        <end position="508"/>
    </location>
</feature>
<evidence type="ECO:0000256" key="2">
    <source>
        <dbReference type="ARBA" id="ARBA00022737"/>
    </source>
</evidence>
<keyword evidence="1" id="KW-0433">Leucine-rich repeat</keyword>
<accession>A0A1T4NA91</accession>
<evidence type="ECO:0000256" key="1">
    <source>
        <dbReference type="ARBA" id="ARBA00022614"/>
    </source>
</evidence>
<dbReference type="SUPFAM" id="SSF52058">
    <property type="entry name" value="L domain-like"/>
    <property type="match status" value="1"/>
</dbReference>
<reference evidence="6" key="1">
    <citation type="submission" date="2017-02" db="EMBL/GenBank/DDBJ databases">
        <authorList>
            <person name="Varghese N."/>
            <person name="Submissions S."/>
        </authorList>
    </citation>
    <scope>NUCLEOTIDE SEQUENCE [LARGE SCALE GENOMIC DNA]</scope>
    <source>
        <strain evidence="6">ATCC 51356</strain>
    </source>
</reference>
<dbReference type="GO" id="GO:0035591">
    <property type="term" value="F:signaling adaptor activity"/>
    <property type="evidence" value="ECO:0007669"/>
    <property type="project" value="TreeGrafter"/>
</dbReference>
<protein>
    <submittedName>
        <fullName evidence="5">Por secretion system C-terminal sorting domain-containing protein</fullName>
    </submittedName>
</protein>
<keyword evidence="2" id="KW-0677">Repeat</keyword>
<dbReference type="NCBIfam" id="TIGR04183">
    <property type="entry name" value="Por_Secre_tail"/>
    <property type="match status" value="1"/>
</dbReference>
<dbReference type="STRING" id="29524.SAMN02745171_01057"/>
<dbReference type="PANTHER" id="PTHR47566">
    <property type="match status" value="1"/>
</dbReference>
<dbReference type="RefSeq" id="WP_078736979.1">
    <property type="nucleotide sequence ID" value="NZ_FUXE01000009.1"/>
</dbReference>
<dbReference type="InterPro" id="IPR052574">
    <property type="entry name" value="CDIRP"/>
</dbReference>
<feature type="chain" id="PRO_5010540700" evidence="3">
    <location>
        <begin position="22"/>
        <end position="511"/>
    </location>
</feature>
<proteinExistence type="predicted"/>
<keyword evidence="3" id="KW-0732">Signal</keyword>
<dbReference type="Pfam" id="PF18962">
    <property type="entry name" value="Por_Secre_tail"/>
    <property type="match status" value="1"/>
</dbReference>
<evidence type="ECO:0000259" key="4">
    <source>
        <dbReference type="Pfam" id="PF18962"/>
    </source>
</evidence>
<organism evidence="5 6">
    <name type="scientific">Porphyromonas circumdentaria</name>
    <dbReference type="NCBI Taxonomy" id="29524"/>
    <lineage>
        <taxon>Bacteria</taxon>
        <taxon>Pseudomonadati</taxon>
        <taxon>Bacteroidota</taxon>
        <taxon>Bacteroidia</taxon>
        <taxon>Bacteroidales</taxon>
        <taxon>Porphyromonadaceae</taxon>
        <taxon>Porphyromonas</taxon>
    </lineage>
</organism>
<dbReference type="Gene3D" id="3.80.10.10">
    <property type="entry name" value="Ribonuclease Inhibitor"/>
    <property type="match status" value="2"/>
</dbReference>
<gene>
    <name evidence="5" type="ORF">SAMN02745171_01057</name>
</gene>
<dbReference type="OrthoDB" id="1013167at2"/>
<dbReference type="AlphaFoldDB" id="A0A1T4NA91"/>
<sequence length="511" mass="58160">MKKIFYSLCFFVTFLSLYATAQTNGKSQNDIKSLKREQSEIKGIRLKTQAQKGKVLRMEITANGSFTVKGIEFVEKKDVFGEIYNYYKVLQEEIFIEGDIVSLSCNHWELDAIDVSRAPSLEEFYCHDNKPASLDFSHNPQLKKLICSLCDIKALNLSHNTQLKFLDCSENDLSELKLENNKKLRIVSFQSNKIAQVDLGSLAELEEFYCDNNLLTSLDCSNNPKLQVLKCNTNQLTSLTLDNLQNLKELQCAQNRFKNLSINSASLVEFFISDNVLEHISLTAPKLEILVCYGNLLTSLDLSKCPEMNTLSCHTNKFKTLNLSFSPKLEYLWCNNNELEELDFSSNPRILSITCYSNSIRQKAMEKLIQTLPAREEAEMATIILVDSKNELEKNECSVKSVNKIKEKQWSVYDYDGGETPYPGVSYEGQSTSNERVHKSSIHLYPNPVTDYLYLHNEINESKEAKLFSEDGNLLLSIPTTNSVEVIDLSTFRSGSYILQVGKESKVILKR</sequence>
<feature type="signal peptide" evidence="3">
    <location>
        <begin position="1"/>
        <end position="21"/>
    </location>
</feature>
<dbReference type="PANTHER" id="PTHR47566:SF1">
    <property type="entry name" value="PROTEIN NUD1"/>
    <property type="match status" value="1"/>
</dbReference>
<keyword evidence="6" id="KW-1185">Reference proteome</keyword>
<dbReference type="InterPro" id="IPR026444">
    <property type="entry name" value="Secre_tail"/>
</dbReference>
<dbReference type="Proteomes" id="UP000190121">
    <property type="component" value="Unassembled WGS sequence"/>
</dbReference>
<dbReference type="InterPro" id="IPR032675">
    <property type="entry name" value="LRR_dom_sf"/>
</dbReference>
<dbReference type="EMBL" id="FUXE01000009">
    <property type="protein sequence ID" value="SJZ76035.1"/>
    <property type="molecule type" value="Genomic_DNA"/>
</dbReference>
<evidence type="ECO:0000313" key="5">
    <source>
        <dbReference type="EMBL" id="SJZ76035.1"/>
    </source>
</evidence>
<evidence type="ECO:0000256" key="3">
    <source>
        <dbReference type="SAM" id="SignalP"/>
    </source>
</evidence>
<evidence type="ECO:0000313" key="6">
    <source>
        <dbReference type="Proteomes" id="UP000190121"/>
    </source>
</evidence>